<dbReference type="Proteomes" id="UP000296049">
    <property type="component" value="Unassembled WGS sequence"/>
</dbReference>
<evidence type="ECO:0000313" key="1">
    <source>
        <dbReference type="EMBL" id="EOA99926.1"/>
    </source>
</evidence>
<protein>
    <submittedName>
        <fullName evidence="1">Uncharacterized protein</fullName>
    </submittedName>
</protein>
<gene>
    <name evidence="1" type="ORF">Anapl_03310</name>
</gene>
<reference evidence="2" key="1">
    <citation type="journal article" date="2013" name="Nat. Genet.">
        <title>The duck genome and transcriptome provide insight into an avian influenza virus reservoir species.</title>
        <authorList>
            <person name="Huang Y."/>
            <person name="Li Y."/>
            <person name="Burt D.W."/>
            <person name="Chen H."/>
            <person name="Zhang Y."/>
            <person name="Qian W."/>
            <person name="Kim H."/>
            <person name="Gan S."/>
            <person name="Zhao Y."/>
            <person name="Li J."/>
            <person name="Yi K."/>
            <person name="Feng H."/>
            <person name="Zhu P."/>
            <person name="Li B."/>
            <person name="Liu Q."/>
            <person name="Fairley S."/>
            <person name="Magor K.E."/>
            <person name="Du Z."/>
            <person name="Hu X."/>
            <person name="Goodman L."/>
            <person name="Tafer H."/>
            <person name="Vignal A."/>
            <person name="Lee T."/>
            <person name="Kim K.W."/>
            <person name="Sheng Z."/>
            <person name="An Y."/>
            <person name="Searle S."/>
            <person name="Herrero J."/>
            <person name="Groenen M.A."/>
            <person name="Crooijmans R.P."/>
            <person name="Faraut T."/>
            <person name="Cai Q."/>
            <person name="Webster R.G."/>
            <person name="Aldridge J.R."/>
            <person name="Warren W.C."/>
            <person name="Bartschat S."/>
            <person name="Kehr S."/>
            <person name="Marz M."/>
            <person name="Stadler P.F."/>
            <person name="Smith J."/>
            <person name="Kraus R.H."/>
            <person name="Zhao Y."/>
            <person name="Ren L."/>
            <person name="Fei J."/>
            <person name="Morisson M."/>
            <person name="Kaiser P."/>
            <person name="Griffin D.K."/>
            <person name="Rao M."/>
            <person name="Pitel F."/>
            <person name="Wang J."/>
            <person name="Li N."/>
        </authorList>
    </citation>
    <scope>NUCLEOTIDE SEQUENCE [LARGE SCALE GENOMIC DNA]</scope>
</reference>
<proteinExistence type="predicted"/>
<accession>R0JS17</accession>
<keyword evidence="2" id="KW-1185">Reference proteome</keyword>
<organism evidence="1 2">
    <name type="scientific">Anas platyrhynchos</name>
    <name type="common">Mallard</name>
    <name type="synonym">Anas boschas</name>
    <dbReference type="NCBI Taxonomy" id="8839"/>
    <lineage>
        <taxon>Eukaryota</taxon>
        <taxon>Metazoa</taxon>
        <taxon>Chordata</taxon>
        <taxon>Craniata</taxon>
        <taxon>Vertebrata</taxon>
        <taxon>Euteleostomi</taxon>
        <taxon>Archelosauria</taxon>
        <taxon>Archosauria</taxon>
        <taxon>Dinosauria</taxon>
        <taxon>Saurischia</taxon>
        <taxon>Theropoda</taxon>
        <taxon>Coelurosauria</taxon>
        <taxon>Aves</taxon>
        <taxon>Neognathae</taxon>
        <taxon>Galloanserae</taxon>
        <taxon>Anseriformes</taxon>
        <taxon>Anatidae</taxon>
        <taxon>Anatinae</taxon>
        <taxon>Anas</taxon>
    </lineage>
</organism>
<dbReference type="AlphaFoldDB" id="R0JS17"/>
<dbReference type="EMBL" id="KB743257">
    <property type="protein sequence ID" value="EOA99926.1"/>
    <property type="molecule type" value="Genomic_DNA"/>
</dbReference>
<evidence type="ECO:0000313" key="2">
    <source>
        <dbReference type="Proteomes" id="UP000296049"/>
    </source>
</evidence>
<sequence>MVHQNEEGEYSQASSGTLYPPLDICSNLHQWYAVSAIGSNHLQRCIPSKLPLETQAAVALKPVIPSSDLLSMLTCCLEGLLAGLCTACTAQSHMVRQQQSCCVMGILPLSRTAEKLKEKTDLIMPALCWQYLQISLQKCSCKEIPEDAKYPVLHSSG</sequence>
<name>R0JS17_ANAPL</name>